<evidence type="ECO:0000256" key="1">
    <source>
        <dbReference type="SAM" id="MobiDB-lite"/>
    </source>
</evidence>
<dbReference type="Proteomes" id="UP000283269">
    <property type="component" value="Unassembled WGS sequence"/>
</dbReference>
<dbReference type="AlphaFoldDB" id="A0A409XK84"/>
<dbReference type="OrthoDB" id="3237746at2759"/>
<dbReference type="EMBL" id="NHYD01001434">
    <property type="protein sequence ID" value="PPQ91183.1"/>
    <property type="molecule type" value="Genomic_DNA"/>
</dbReference>
<protein>
    <submittedName>
        <fullName evidence="2">Uncharacterized protein</fullName>
    </submittedName>
</protein>
<dbReference type="InParanoid" id="A0A409XK84"/>
<sequence>MMTRNTPSYWVHNSRWETLEDKHKGQRPHIDPNAIPTNWPDHLDEAIRQLNDHILPALNATPCELLFALPFRPDRAVPLVALPTTPTDTHINFTLAETFHADAHLLSLRDAERRKTSFDTHAPITTFKIGDLVQVYDSASDFNHKSINKLTPKWSKPRLIYGEFSNSFSLCTTTGIPLKGLFHSRRMHHFIPLCGSHLDIAHLRDNEPQPEANQAIAEAEEKMFKDLTQNSSKLNPPTADEGL</sequence>
<keyword evidence="3" id="KW-1185">Reference proteome</keyword>
<feature type="region of interest" description="Disordered" evidence="1">
    <location>
        <begin position="220"/>
        <end position="243"/>
    </location>
</feature>
<proteinExistence type="predicted"/>
<name>A0A409XK84_PSICY</name>
<reference evidence="2 3" key="1">
    <citation type="journal article" date="2018" name="Evol. Lett.">
        <title>Horizontal gene cluster transfer increased hallucinogenic mushroom diversity.</title>
        <authorList>
            <person name="Reynolds H.T."/>
            <person name="Vijayakumar V."/>
            <person name="Gluck-Thaler E."/>
            <person name="Korotkin H.B."/>
            <person name="Matheny P.B."/>
            <person name="Slot J.C."/>
        </authorList>
    </citation>
    <scope>NUCLEOTIDE SEQUENCE [LARGE SCALE GENOMIC DNA]</scope>
    <source>
        <strain evidence="2 3">2631</strain>
    </source>
</reference>
<accession>A0A409XK84</accession>
<evidence type="ECO:0000313" key="2">
    <source>
        <dbReference type="EMBL" id="PPQ91183.1"/>
    </source>
</evidence>
<gene>
    <name evidence="2" type="ORF">CVT25_001042</name>
</gene>
<comment type="caution">
    <text evidence="2">The sequence shown here is derived from an EMBL/GenBank/DDBJ whole genome shotgun (WGS) entry which is preliminary data.</text>
</comment>
<evidence type="ECO:0000313" key="3">
    <source>
        <dbReference type="Proteomes" id="UP000283269"/>
    </source>
</evidence>
<organism evidence="2 3">
    <name type="scientific">Psilocybe cyanescens</name>
    <dbReference type="NCBI Taxonomy" id="93625"/>
    <lineage>
        <taxon>Eukaryota</taxon>
        <taxon>Fungi</taxon>
        <taxon>Dikarya</taxon>
        <taxon>Basidiomycota</taxon>
        <taxon>Agaricomycotina</taxon>
        <taxon>Agaricomycetes</taxon>
        <taxon>Agaricomycetidae</taxon>
        <taxon>Agaricales</taxon>
        <taxon>Agaricineae</taxon>
        <taxon>Strophariaceae</taxon>
        <taxon>Psilocybe</taxon>
    </lineage>
</organism>